<sequence>VPNVQWEDVGGLEDVKAAILETVDLPLRHPQLFTQGLRRRSGVLLYGPPGTGKTLMAKAVATECSLNFLSVKGPELINMYIGESERQVREVFARARRARPCVLFFDELDSLAPARGAGADSGGVMDRVVAQLLAEIDGVQGADGSSSGSSQDIFVIGATNRPDLLDRALMRPGR</sequence>
<dbReference type="Pfam" id="PF00004">
    <property type="entry name" value="AAA"/>
    <property type="match status" value="1"/>
</dbReference>
<feature type="domain" description="AAA+ ATPase" evidence="12">
    <location>
        <begin position="39"/>
        <end position="174"/>
    </location>
</feature>
<dbReference type="eggNOG" id="KOG0736">
    <property type="taxonomic scope" value="Eukaryota"/>
</dbReference>
<dbReference type="GO" id="GO:0016558">
    <property type="term" value="P:protein import into peroxisome matrix"/>
    <property type="evidence" value="ECO:0007669"/>
    <property type="project" value="TreeGrafter"/>
</dbReference>
<keyword evidence="4 11" id="KW-0547">Nucleotide-binding</keyword>
<keyword evidence="14" id="KW-1185">Reference proteome</keyword>
<dbReference type="InterPro" id="IPR003960">
    <property type="entry name" value="ATPase_AAA_CS"/>
</dbReference>
<dbReference type="Gene3D" id="3.40.50.300">
    <property type="entry name" value="P-loop containing nucleotide triphosphate hydrolases"/>
    <property type="match status" value="1"/>
</dbReference>
<protein>
    <recommendedName>
        <fullName evidence="8">Peroxisomal ATPase PEX6</fullName>
    </recommendedName>
    <alternativeName>
        <fullName evidence="9">Peroxin-6</fullName>
    </alternativeName>
</protein>
<dbReference type="InterPro" id="IPR050168">
    <property type="entry name" value="AAA_ATPase_domain"/>
</dbReference>
<dbReference type="FunFam" id="3.40.50.300:FF:000109">
    <property type="entry name" value="Peroxisomal biogenesis factor 6"/>
    <property type="match status" value="1"/>
</dbReference>
<dbReference type="AlphaFoldDB" id="I0Z282"/>
<dbReference type="EMBL" id="AGSI01000005">
    <property type="protein sequence ID" value="EIE24751.1"/>
    <property type="molecule type" value="Genomic_DNA"/>
</dbReference>
<evidence type="ECO:0000313" key="13">
    <source>
        <dbReference type="EMBL" id="EIE24751.1"/>
    </source>
</evidence>
<accession>I0Z282</accession>
<keyword evidence="5" id="KW-0378">Hydrolase</keyword>
<dbReference type="PANTHER" id="PTHR23077">
    <property type="entry name" value="AAA-FAMILY ATPASE"/>
    <property type="match status" value="1"/>
</dbReference>
<comment type="catalytic activity">
    <reaction evidence="10">
        <text>ATP + H2O = ADP + phosphate + H(+)</text>
        <dbReference type="Rhea" id="RHEA:13065"/>
        <dbReference type="ChEBI" id="CHEBI:15377"/>
        <dbReference type="ChEBI" id="CHEBI:15378"/>
        <dbReference type="ChEBI" id="CHEBI:30616"/>
        <dbReference type="ChEBI" id="CHEBI:43474"/>
        <dbReference type="ChEBI" id="CHEBI:456216"/>
    </reaction>
    <physiologicalReaction direction="left-to-right" evidence="10">
        <dbReference type="Rhea" id="RHEA:13066"/>
    </physiologicalReaction>
</comment>
<proteinExistence type="inferred from homology"/>
<dbReference type="GO" id="GO:0005778">
    <property type="term" value="C:peroxisomal membrane"/>
    <property type="evidence" value="ECO:0007669"/>
    <property type="project" value="TreeGrafter"/>
</dbReference>
<evidence type="ECO:0000256" key="11">
    <source>
        <dbReference type="RuleBase" id="RU003651"/>
    </source>
</evidence>
<keyword evidence="7" id="KW-0472">Membrane</keyword>
<dbReference type="InterPro" id="IPR003959">
    <property type="entry name" value="ATPase_AAA_core"/>
</dbReference>
<name>I0Z282_COCSC</name>
<evidence type="ECO:0000313" key="14">
    <source>
        <dbReference type="Proteomes" id="UP000007264"/>
    </source>
</evidence>
<dbReference type="GeneID" id="17042752"/>
<comment type="caution">
    <text evidence="13">The sequence shown here is derived from an EMBL/GenBank/DDBJ whole genome shotgun (WGS) entry which is preliminary data.</text>
</comment>
<gene>
    <name evidence="13" type="ORF">COCSUDRAFT_8764</name>
</gene>
<dbReference type="SUPFAM" id="SSF52540">
    <property type="entry name" value="P-loop containing nucleoside triphosphate hydrolases"/>
    <property type="match status" value="1"/>
</dbReference>
<evidence type="ECO:0000256" key="8">
    <source>
        <dbReference type="ARBA" id="ARBA00034811"/>
    </source>
</evidence>
<comment type="similarity">
    <text evidence="2 11">Belongs to the AAA ATPase family.</text>
</comment>
<dbReference type="SMART" id="SM00382">
    <property type="entry name" value="AAA"/>
    <property type="match status" value="1"/>
</dbReference>
<reference evidence="13 14" key="1">
    <citation type="journal article" date="2012" name="Genome Biol.">
        <title>The genome of the polar eukaryotic microalga coccomyxa subellipsoidea reveals traits of cold adaptation.</title>
        <authorList>
            <person name="Blanc G."/>
            <person name="Agarkova I."/>
            <person name="Grimwood J."/>
            <person name="Kuo A."/>
            <person name="Brueggeman A."/>
            <person name="Dunigan D."/>
            <person name="Gurnon J."/>
            <person name="Ladunga I."/>
            <person name="Lindquist E."/>
            <person name="Lucas S."/>
            <person name="Pangilinan J."/>
            <person name="Proschold T."/>
            <person name="Salamov A."/>
            <person name="Schmutz J."/>
            <person name="Weeks D."/>
            <person name="Yamada T."/>
            <person name="Claverie J.M."/>
            <person name="Grigoriev I."/>
            <person name="Van Etten J."/>
            <person name="Lomsadze A."/>
            <person name="Borodovsky M."/>
        </authorList>
    </citation>
    <scope>NUCLEOTIDE SEQUENCE [LARGE SCALE GENOMIC DNA]</scope>
    <source>
        <strain evidence="13 14">C-169</strain>
    </source>
</reference>
<dbReference type="KEGG" id="csl:COCSUDRAFT_8764"/>
<dbReference type="OrthoDB" id="2187at2759"/>
<organism evidence="13 14">
    <name type="scientific">Coccomyxa subellipsoidea (strain C-169)</name>
    <name type="common">Green microalga</name>
    <dbReference type="NCBI Taxonomy" id="574566"/>
    <lineage>
        <taxon>Eukaryota</taxon>
        <taxon>Viridiplantae</taxon>
        <taxon>Chlorophyta</taxon>
        <taxon>core chlorophytes</taxon>
        <taxon>Trebouxiophyceae</taxon>
        <taxon>Trebouxiophyceae incertae sedis</taxon>
        <taxon>Coccomyxaceae</taxon>
        <taxon>Coccomyxa</taxon>
        <taxon>Coccomyxa subellipsoidea</taxon>
    </lineage>
</organism>
<dbReference type="InterPro" id="IPR027417">
    <property type="entry name" value="P-loop_NTPase"/>
</dbReference>
<dbReference type="GO" id="GO:0016887">
    <property type="term" value="F:ATP hydrolysis activity"/>
    <property type="evidence" value="ECO:0007669"/>
    <property type="project" value="InterPro"/>
</dbReference>
<evidence type="ECO:0000256" key="5">
    <source>
        <dbReference type="ARBA" id="ARBA00022801"/>
    </source>
</evidence>
<evidence type="ECO:0000259" key="12">
    <source>
        <dbReference type="SMART" id="SM00382"/>
    </source>
</evidence>
<dbReference type="GO" id="GO:0005524">
    <property type="term" value="F:ATP binding"/>
    <property type="evidence" value="ECO:0007669"/>
    <property type="project" value="UniProtKB-KW"/>
</dbReference>
<keyword evidence="3" id="KW-0962">Peroxisome biogenesis</keyword>
<dbReference type="InterPro" id="IPR003593">
    <property type="entry name" value="AAA+_ATPase"/>
</dbReference>
<dbReference type="PANTHER" id="PTHR23077:SF9">
    <property type="entry name" value="PEROXISOMAL ATPASE PEX6"/>
    <property type="match status" value="1"/>
</dbReference>
<evidence type="ECO:0000256" key="4">
    <source>
        <dbReference type="ARBA" id="ARBA00022741"/>
    </source>
</evidence>
<evidence type="ECO:0000256" key="7">
    <source>
        <dbReference type="ARBA" id="ARBA00023136"/>
    </source>
</evidence>
<feature type="non-terminal residue" evidence="13">
    <location>
        <position position="174"/>
    </location>
</feature>
<evidence type="ECO:0000256" key="1">
    <source>
        <dbReference type="ARBA" id="ARBA00004370"/>
    </source>
</evidence>
<dbReference type="RefSeq" id="XP_005649295.1">
    <property type="nucleotide sequence ID" value="XM_005649238.1"/>
</dbReference>
<dbReference type="Proteomes" id="UP000007264">
    <property type="component" value="Unassembled WGS sequence"/>
</dbReference>
<evidence type="ECO:0000256" key="3">
    <source>
        <dbReference type="ARBA" id="ARBA00022593"/>
    </source>
</evidence>
<feature type="non-terminal residue" evidence="13">
    <location>
        <position position="1"/>
    </location>
</feature>
<evidence type="ECO:0000256" key="2">
    <source>
        <dbReference type="ARBA" id="ARBA00006914"/>
    </source>
</evidence>
<evidence type="ECO:0000256" key="9">
    <source>
        <dbReference type="ARBA" id="ARBA00034920"/>
    </source>
</evidence>
<comment type="subcellular location">
    <subcellularLocation>
        <location evidence="1">Membrane</location>
    </subcellularLocation>
</comment>
<dbReference type="STRING" id="574566.I0Z282"/>
<keyword evidence="6 11" id="KW-0067">ATP-binding</keyword>
<dbReference type="GO" id="GO:0005829">
    <property type="term" value="C:cytosol"/>
    <property type="evidence" value="ECO:0007669"/>
    <property type="project" value="TreeGrafter"/>
</dbReference>
<dbReference type="PROSITE" id="PS00674">
    <property type="entry name" value="AAA"/>
    <property type="match status" value="1"/>
</dbReference>
<evidence type="ECO:0000256" key="6">
    <source>
        <dbReference type="ARBA" id="ARBA00022840"/>
    </source>
</evidence>
<evidence type="ECO:0000256" key="10">
    <source>
        <dbReference type="ARBA" id="ARBA00048778"/>
    </source>
</evidence>